<dbReference type="Proteomes" id="UP000500961">
    <property type="component" value="Chromosome"/>
</dbReference>
<protein>
    <submittedName>
        <fullName evidence="2">TlpA family protein disulfide reductase</fullName>
    </submittedName>
</protein>
<dbReference type="AlphaFoldDB" id="A0A7D3XW46"/>
<sequence length="456" mass="52261">MNIKIFATIASALILNIGLAQTTIIINVKQSIGTKAKLYSYHGKENVAVDSCRPSANGKYQFVLDKNAPKGIYKIVIGKGRSFDFIVSNDSAIVFETYSFAVEDSLKVISSNNNKVFIGFQKLKQRTEQQLWHIESLKKYYEPSSMFYQMLNNEQKNIELNRYLKGKELASKANDNLVTSAILLDITPMVTTSTEECATQKEQADAWWKGIDLTNPNIVNLPTFIPRVWDYLELLLCEGAYTMEEQDSLIAAYLNKLLELPAHDLVKEKVINSLCNGFADTDYFKVIETLMHYKKANTCQAFSNIEFRTRQMLESELLSGKKAYDFKVKLTGERKRFKLSKTNSKYTLVVFWSVWCPHCIESVPEIYQIYKNFANKGFDVVAICIDEEKDAYLDFITKNNLNWKNALVPYDESNKIILGYNVDETPKMFLIDNQVNIVSRPSTPIQVKVFLEKHLK</sequence>
<dbReference type="Gene3D" id="3.40.30.10">
    <property type="entry name" value="Glutaredoxin"/>
    <property type="match status" value="1"/>
</dbReference>
<dbReference type="PROSITE" id="PS51352">
    <property type="entry name" value="THIOREDOXIN_2"/>
    <property type="match status" value="1"/>
</dbReference>
<dbReference type="CDD" id="cd02966">
    <property type="entry name" value="TlpA_like_family"/>
    <property type="match status" value="1"/>
</dbReference>
<keyword evidence="3" id="KW-1185">Reference proteome</keyword>
<feature type="domain" description="Thioredoxin" evidence="1">
    <location>
        <begin position="317"/>
        <end position="456"/>
    </location>
</feature>
<dbReference type="InterPro" id="IPR050553">
    <property type="entry name" value="Thioredoxin_ResA/DsbE_sf"/>
</dbReference>
<dbReference type="Pfam" id="PF00578">
    <property type="entry name" value="AhpC-TSA"/>
    <property type="match status" value="1"/>
</dbReference>
<reference evidence="2 3" key="1">
    <citation type="submission" date="2019-07" db="EMBL/GenBank/DDBJ databases">
        <title>Thalassofilum flectens gen. nov., sp. nov., a novel moderate thermophilic anaerobe from a shallow sea hot spring in Kunashir Island (Russia), representing a new family in the order Bacteroidales, and proposal of Thalassofilacea fam. nov.</title>
        <authorList>
            <person name="Kochetkova T.V."/>
            <person name="Podosokorskaya O.A."/>
            <person name="Novikov A."/>
            <person name="Elcheninov A.G."/>
            <person name="Toshchakov S.V."/>
            <person name="Kublanov I.V."/>
        </authorList>
    </citation>
    <scope>NUCLEOTIDE SEQUENCE [LARGE SCALE GENOMIC DNA]</scope>
    <source>
        <strain evidence="2 3">38-H</strain>
    </source>
</reference>
<evidence type="ECO:0000313" key="2">
    <source>
        <dbReference type="EMBL" id="QKG80368.1"/>
    </source>
</evidence>
<dbReference type="SUPFAM" id="SSF52833">
    <property type="entry name" value="Thioredoxin-like"/>
    <property type="match status" value="1"/>
</dbReference>
<dbReference type="InterPro" id="IPR000866">
    <property type="entry name" value="AhpC/TSA"/>
</dbReference>
<accession>A0A7D3XW46</accession>
<dbReference type="EMBL" id="CP041345">
    <property type="protein sequence ID" value="QKG80368.1"/>
    <property type="molecule type" value="Genomic_DNA"/>
</dbReference>
<evidence type="ECO:0000259" key="1">
    <source>
        <dbReference type="PROSITE" id="PS51352"/>
    </source>
</evidence>
<dbReference type="PANTHER" id="PTHR42852:SF17">
    <property type="entry name" value="THIOREDOXIN-LIKE PROTEIN HI_1115"/>
    <property type="match status" value="1"/>
</dbReference>
<dbReference type="RefSeq" id="WP_173075018.1">
    <property type="nucleotide sequence ID" value="NZ_CP041345.1"/>
</dbReference>
<organism evidence="2 3">
    <name type="scientific">Tenuifilum thalassicum</name>
    <dbReference type="NCBI Taxonomy" id="2590900"/>
    <lineage>
        <taxon>Bacteria</taxon>
        <taxon>Pseudomonadati</taxon>
        <taxon>Bacteroidota</taxon>
        <taxon>Bacteroidia</taxon>
        <taxon>Bacteroidales</taxon>
        <taxon>Tenuifilaceae</taxon>
        <taxon>Tenuifilum</taxon>
    </lineage>
</organism>
<dbReference type="InterPro" id="IPR036249">
    <property type="entry name" value="Thioredoxin-like_sf"/>
</dbReference>
<evidence type="ECO:0000313" key="3">
    <source>
        <dbReference type="Proteomes" id="UP000500961"/>
    </source>
</evidence>
<dbReference type="KEGG" id="ttz:FHG85_08865"/>
<name>A0A7D3XW46_9BACT</name>
<dbReference type="InterPro" id="IPR013766">
    <property type="entry name" value="Thioredoxin_domain"/>
</dbReference>
<gene>
    <name evidence="2" type="ORF">FHG85_08865</name>
</gene>
<dbReference type="PANTHER" id="PTHR42852">
    <property type="entry name" value="THIOL:DISULFIDE INTERCHANGE PROTEIN DSBE"/>
    <property type="match status" value="1"/>
</dbReference>
<proteinExistence type="predicted"/>